<keyword evidence="2" id="KW-1185">Reference proteome</keyword>
<gene>
    <name evidence="1" type="ORF">SAMN04487928_1309</name>
</gene>
<protein>
    <submittedName>
        <fullName evidence="1">Uncharacterized protein</fullName>
    </submittedName>
</protein>
<dbReference type="Proteomes" id="UP000182624">
    <property type="component" value="Unassembled WGS sequence"/>
</dbReference>
<evidence type="ECO:0000313" key="2">
    <source>
        <dbReference type="Proteomes" id="UP000182624"/>
    </source>
</evidence>
<dbReference type="AlphaFoldDB" id="A0A1I5XAZ6"/>
<accession>A0A1I5XAZ6</accession>
<organism evidence="1 2">
    <name type="scientific">Butyrivibrio proteoclasticus</name>
    <dbReference type="NCBI Taxonomy" id="43305"/>
    <lineage>
        <taxon>Bacteria</taxon>
        <taxon>Bacillati</taxon>
        <taxon>Bacillota</taxon>
        <taxon>Clostridia</taxon>
        <taxon>Lachnospirales</taxon>
        <taxon>Lachnospiraceae</taxon>
        <taxon>Butyrivibrio</taxon>
    </lineage>
</organism>
<dbReference type="EMBL" id="FOXO01000030">
    <property type="protein sequence ID" value="SFQ29149.1"/>
    <property type="molecule type" value="Genomic_DNA"/>
</dbReference>
<reference evidence="2" key="1">
    <citation type="submission" date="2016-10" db="EMBL/GenBank/DDBJ databases">
        <authorList>
            <person name="Varghese N."/>
            <person name="Submissions S."/>
        </authorList>
    </citation>
    <scope>NUCLEOTIDE SEQUENCE [LARGE SCALE GENOMIC DNA]</scope>
    <source>
        <strain evidence="2">P18</strain>
    </source>
</reference>
<sequence length="38" mass="4517">MLPFYVRIRRTSTLHTEQSLFLAYLKDNKIGWAEVYGV</sequence>
<evidence type="ECO:0000313" key="1">
    <source>
        <dbReference type="EMBL" id="SFQ29149.1"/>
    </source>
</evidence>
<name>A0A1I5XAZ6_9FIRM</name>
<proteinExistence type="predicted"/>